<organism evidence="1">
    <name type="scientific">Arion vulgaris</name>
    <dbReference type="NCBI Taxonomy" id="1028688"/>
    <lineage>
        <taxon>Eukaryota</taxon>
        <taxon>Metazoa</taxon>
        <taxon>Spiralia</taxon>
        <taxon>Lophotrochozoa</taxon>
        <taxon>Mollusca</taxon>
        <taxon>Gastropoda</taxon>
        <taxon>Heterobranchia</taxon>
        <taxon>Euthyneura</taxon>
        <taxon>Panpulmonata</taxon>
        <taxon>Eupulmonata</taxon>
        <taxon>Stylommatophora</taxon>
        <taxon>Helicina</taxon>
        <taxon>Arionoidea</taxon>
        <taxon>Arionidae</taxon>
        <taxon>Arion</taxon>
    </lineage>
</organism>
<dbReference type="AlphaFoldDB" id="A0A0B7A259"/>
<gene>
    <name evidence="1" type="primary">ORF93482</name>
</gene>
<dbReference type="EMBL" id="HACG01028124">
    <property type="protein sequence ID" value="CEK74989.1"/>
    <property type="molecule type" value="Transcribed_RNA"/>
</dbReference>
<reference evidence="1" key="1">
    <citation type="submission" date="2014-12" db="EMBL/GenBank/DDBJ databases">
        <title>Insight into the proteome of Arion vulgaris.</title>
        <authorList>
            <person name="Aradska J."/>
            <person name="Bulat T."/>
            <person name="Smidak R."/>
            <person name="Sarate P."/>
            <person name="Gangsoo J."/>
            <person name="Sialana F."/>
            <person name="Bilban M."/>
            <person name="Lubec G."/>
        </authorList>
    </citation>
    <scope>NUCLEOTIDE SEQUENCE</scope>
    <source>
        <tissue evidence="1">Skin</tissue>
    </source>
</reference>
<proteinExistence type="predicted"/>
<name>A0A0B7A259_9EUPU</name>
<accession>A0A0B7A259</accession>
<sequence length="55" mass="6537">MCTDYHWGSYCHLSKLDDPAILDKDNYARNLSSIFQHLIIMSLQEILFIHLRQDI</sequence>
<protein>
    <submittedName>
        <fullName evidence="1">Uncharacterized protein</fullName>
    </submittedName>
</protein>
<evidence type="ECO:0000313" key="1">
    <source>
        <dbReference type="EMBL" id="CEK74989.1"/>
    </source>
</evidence>